<dbReference type="InterPro" id="IPR000175">
    <property type="entry name" value="Na/ntran_symport"/>
</dbReference>
<feature type="transmembrane region" description="Helical" evidence="6">
    <location>
        <begin position="340"/>
        <end position="365"/>
    </location>
</feature>
<evidence type="ECO:0000313" key="8">
    <source>
        <dbReference type="Proteomes" id="UP000031135"/>
    </source>
</evidence>
<dbReference type="NCBIfam" id="NF037979">
    <property type="entry name" value="Na_transp"/>
    <property type="match status" value="1"/>
</dbReference>
<dbReference type="InterPro" id="IPR047218">
    <property type="entry name" value="YocR/YhdH-like"/>
</dbReference>
<dbReference type="PRINTS" id="PR00176">
    <property type="entry name" value="NANEUSMPORT"/>
</dbReference>
<dbReference type="HOGENOM" id="CLU_006855_3_4_7"/>
<dbReference type="Pfam" id="PF00209">
    <property type="entry name" value="SNF"/>
    <property type="match status" value="2"/>
</dbReference>
<gene>
    <name evidence="7" type="ORF">CSUB8521_1379</name>
</gene>
<comment type="subcellular location">
    <subcellularLocation>
        <location evidence="1">Membrane</location>
        <topology evidence="1">Multi-pass membrane protein</topology>
    </subcellularLocation>
</comment>
<accession>A0A0A8HC00</accession>
<feature type="transmembrane region" description="Helical" evidence="6">
    <location>
        <begin position="208"/>
        <end position="235"/>
    </location>
</feature>
<feature type="transmembrane region" description="Helical" evidence="6">
    <location>
        <begin position="385"/>
        <end position="402"/>
    </location>
</feature>
<dbReference type="SUPFAM" id="SSF161070">
    <property type="entry name" value="SNF-like"/>
    <property type="match status" value="1"/>
</dbReference>
<dbReference type="CDD" id="cd10336">
    <property type="entry name" value="SLC6sbd_Tyt1-Like"/>
    <property type="match status" value="1"/>
</dbReference>
<dbReference type="RefSeq" id="WP_039664388.1">
    <property type="nucleotide sequence ID" value="NZ_CP007772.1"/>
</dbReference>
<feature type="transmembrane region" description="Helical" evidence="6">
    <location>
        <begin position="129"/>
        <end position="155"/>
    </location>
</feature>
<dbReference type="PROSITE" id="PS50267">
    <property type="entry name" value="NA_NEUROTRAN_SYMP_3"/>
    <property type="match status" value="1"/>
</dbReference>
<dbReference type="OrthoDB" id="9762833at2"/>
<dbReference type="AlphaFoldDB" id="A0A0A8HC00"/>
<evidence type="ECO:0000256" key="5">
    <source>
        <dbReference type="ARBA" id="ARBA00023136"/>
    </source>
</evidence>
<proteinExistence type="predicted"/>
<evidence type="ECO:0000256" key="2">
    <source>
        <dbReference type="ARBA" id="ARBA00022448"/>
    </source>
</evidence>
<keyword evidence="2" id="KW-0813">Transport</keyword>
<feature type="transmembrane region" description="Helical" evidence="6">
    <location>
        <begin position="422"/>
        <end position="443"/>
    </location>
</feature>
<name>A0A0A8HC00_9BACT</name>
<sequence length="444" mass="49536">MNDKFSKIGFILAVAGGAIGLGNAWKFPTLVGQNGGFAFVLLYLLLTISVGFCVFLAEIAMGRLSQSDPVNAYKSLATKCAHKWKFAGFFMLGGIFVLSFYLVIMGWVLKYMVTSVYYLPSNTQEAGALFGNLIQSSILESSVYFLIAFFLTLFVVSRGVKSGIEKLNIWIMPSLFIMLILMLVYCFFQDGFKEAFVYLFYPDFSKLSLNSVLTALGLAFFTLCLGIGCITTYAASLKDDTNLITSSMVIVLLNILIGLMMGLIVFTFIFKFNANPAEGAGLVFISLTTLFSNLDSVLGHFLAFYFFLALFFAGITSAVSMIEPFTFYLVNEYQISRKKALIFIGLVVFVLGMSCILSFSASYGASFSFFGLNFFDILDKLTSNFMLPLGVIASAIFVGFFMDKEKIYHLFSKFMSRRVFEVWYFLLRFIAPLSIIIIMLNQIL</sequence>
<dbReference type="GO" id="GO:0016020">
    <property type="term" value="C:membrane"/>
    <property type="evidence" value="ECO:0007669"/>
    <property type="project" value="UniProtKB-SubCell"/>
</dbReference>
<reference evidence="7 8" key="1">
    <citation type="journal article" date="2014" name="Genome Biol. Evol.">
        <title>Comparative Genomics of the Campylobacter lari Group.</title>
        <authorList>
            <person name="Miller W.G."/>
            <person name="Yee E."/>
            <person name="Chapman M.H."/>
            <person name="Smith T.P."/>
            <person name="Bono J.L."/>
            <person name="Huynh S."/>
            <person name="Parker C.T."/>
            <person name="Vandamme P."/>
            <person name="Luong K."/>
            <person name="Korlach J."/>
        </authorList>
    </citation>
    <scope>NUCLEOTIDE SEQUENCE [LARGE SCALE GENOMIC DNA]</scope>
    <source>
        <strain evidence="7 8">LMG 24374</strain>
    </source>
</reference>
<evidence type="ECO:0000256" key="1">
    <source>
        <dbReference type="ARBA" id="ARBA00004141"/>
    </source>
</evidence>
<feature type="transmembrane region" description="Helical" evidence="6">
    <location>
        <begin position="297"/>
        <end position="319"/>
    </location>
</feature>
<feature type="transmembrane region" description="Helical" evidence="6">
    <location>
        <begin position="167"/>
        <end position="188"/>
    </location>
</feature>
<organism evidence="7 8">
    <name type="scientific">Campylobacter subantarcticus LMG 24374</name>
    <dbReference type="NCBI Taxonomy" id="1388751"/>
    <lineage>
        <taxon>Bacteria</taxon>
        <taxon>Pseudomonadati</taxon>
        <taxon>Campylobacterota</taxon>
        <taxon>Epsilonproteobacteria</taxon>
        <taxon>Campylobacterales</taxon>
        <taxon>Campylobacteraceae</taxon>
        <taxon>Campylobacter</taxon>
    </lineage>
</organism>
<dbReference type="PANTHER" id="PTHR42948">
    <property type="entry name" value="TRANSPORTER"/>
    <property type="match status" value="1"/>
</dbReference>
<evidence type="ECO:0000256" key="6">
    <source>
        <dbReference type="SAM" id="Phobius"/>
    </source>
</evidence>
<dbReference type="InterPro" id="IPR037272">
    <property type="entry name" value="SNS_sf"/>
</dbReference>
<dbReference type="KEGG" id="csm:CSUB8521_1379"/>
<feature type="transmembrane region" description="Helical" evidence="6">
    <location>
        <begin position="86"/>
        <end position="109"/>
    </location>
</feature>
<keyword evidence="3 6" id="KW-0812">Transmembrane</keyword>
<evidence type="ECO:0000256" key="4">
    <source>
        <dbReference type="ARBA" id="ARBA00022989"/>
    </source>
</evidence>
<dbReference type="Proteomes" id="UP000031135">
    <property type="component" value="Chromosome"/>
</dbReference>
<dbReference type="EMBL" id="CP007772">
    <property type="protein sequence ID" value="AJC91205.1"/>
    <property type="molecule type" value="Genomic_DNA"/>
</dbReference>
<evidence type="ECO:0000313" key="7">
    <source>
        <dbReference type="EMBL" id="AJC91205.1"/>
    </source>
</evidence>
<dbReference type="PANTHER" id="PTHR42948:SF1">
    <property type="entry name" value="TRANSPORTER"/>
    <property type="match status" value="1"/>
</dbReference>
<keyword evidence="5 6" id="KW-0472">Membrane</keyword>
<keyword evidence="4 6" id="KW-1133">Transmembrane helix</keyword>
<evidence type="ECO:0000256" key="3">
    <source>
        <dbReference type="ARBA" id="ARBA00022692"/>
    </source>
</evidence>
<protein>
    <submittedName>
        <fullName evidence="7">Na+-dependent transporter, SNF family</fullName>
    </submittedName>
</protein>
<feature type="transmembrane region" description="Helical" evidence="6">
    <location>
        <begin position="247"/>
        <end position="270"/>
    </location>
</feature>
<feature type="transmembrane region" description="Helical" evidence="6">
    <location>
        <begin position="40"/>
        <end position="65"/>
    </location>
</feature>